<evidence type="ECO:0000256" key="9">
    <source>
        <dbReference type="ARBA" id="ARBA00042864"/>
    </source>
</evidence>
<dbReference type="InterPro" id="IPR020561">
    <property type="entry name" value="PRibGlycinamid_synth_ATP-grasp"/>
</dbReference>
<dbReference type="GO" id="GO:0009113">
    <property type="term" value="P:purine nucleobase biosynthetic process"/>
    <property type="evidence" value="ECO:0007669"/>
    <property type="project" value="InterPro"/>
</dbReference>
<evidence type="ECO:0000256" key="5">
    <source>
        <dbReference type="ARBA" id="ARBA00022755"/>
    </source>
</evidence>
<dbReference type="FunFam" id="3.90.600.10:FF:000001">
    <property type="entry name" value="Trifunctional purine biosynthetic protein adenosine-3"/>
    <property type="match status" value="1"/>
</dbReference>
<accession>A0A1T5BVH6</accession>
<evidence type="ECO:0000313" key="13">
    <source>
        <dbReference type="EMBL" id="SKB51114.1"/>
    </source>
</evidence>
<sequence>MNILILGSGGREHTFAWKLSQSNKLSKLFVAPGNAGTAEIAINVPIGVNDFEAIKKLVLKESIELVLVGPEDPLVNGIHDFFLNDKELNNVAVIGPEKLAATLEGSKEFAKEFMMRHQIPTAQYKSFTSDTVNQGFKFLEELNPPYVLKADGLAAGKGVIILNDLNEAKIELKAMLVDKKFGSASATVVIEEFLDGIELSVFVLTDGDSYKVLPTAKDYKRIGEGDTGLNTGGMGAISPVPFASKEFMDKIEHRIVKPTVEGLKKDKMPYKGFIFIGLIKVGEDPKVIEYNVRMGDPETEVVLPRIKNDLVELLQAVANEKLSEVELQLDDRTATTVMTVSGGYPGSYEKEKEIKGIESIEDSLVFHAGTTIKNGKVVTNGGRVLAITSFGSDFKSALSKSYHNVEKLSFEGMNYRKDLGFDL</sequence>
<dbReference type="SUPFAM" id="SSF52440">
    <property type="entry name" value="PreATP-grasp domain"/>
    <property type="match status" value="1"/>
</dbReference>
<dbReference type="GO" id="GO:0046872">
    <property type="term" value="F:metal ion binding"/>
    <property type="evidence" value="ECO:0007669"/>
    <property type="project" value="InterPro"/>
</dbReference>
<dbReference type="NCBIfam" id="TIGR00877">
    <property type="entry name" value="purD"/>
    <property type="match status" value="1"/>
</dbReference>
<dbReference type="HAMAP" id="MF_00138">
    <property type="entry name" value="GARS"/>
    <property type="match status" value="1"/>
</dbReference>
<dbReference type="Pfam" id="PF01071">
    <property type="entry name" value="GARS_A"/>
    <property type="match status" value="1"/>
</dbReference>
<dbReference type="SMART" id="SM01210">
    <property type="entry name" value="GARS_C"/>
    <property type="match status" value="1"/>
</dbReference>
<dbReference type="RefSeq" id="WP_079512300.1">
    <property type="nucleotide sequence ID" value="NZ_FUYL01000005.1"/>
</dbReference>
<dbReference type="InterPro" id="IPR013815">
    <property type="entry name" value="ATP_grasp_subdomain_1"/>
</dbReference>
<evidence type="ECO:0000313" key="14">
    <source>
        <dbReference type="Proteomes" id="UP000190339"/>
    </source>
</evidence>
<comment type="catalytic activity">
    <reaction evidence="10">
        <text>5-phospho-beta-D-ribosylamine + glycine + ATP = N(1)-(5-phospho-beta-D-ribosyl)glycinamide + ADP + phosphate + H(+)</text>
        <dbReference type="Rhea" id="RHEA:17453"/>
        <dbReference type="ChEBI" id="CHEBI:15378"/>
        <dbReference type="ChEBI" id="CHEBI:30616"/>
        <dbReference type="ChEBI" id="CHEBI:43474"/>
        <dbReference type="ChEBI" id="CHEBI:57305"/>
        <dbReference type="ChEBI" id="CHEBI:58681"/>
        <dbReference type="ChEBI" id="CHEBI:143788"/>
        <dbReference type="ChEBI" id="CHEBI:456216"/>
        <dbReference type="EC" id="6.3.4.13"/>
    </reaction>
</comment>
<dbReference type="Gene3D" id="3.30.1490.20">
    <property type="entry name" value="ATP-grasp fold, A domain"/>
    <property type="match status" value="1"/>
</dbReference>
<dbReference type="Gene3D" id="3.90.600.10">
    <property type="entry name" value="Phosphoribosylglycinamide synthetase, C-terminal domain"/>
    <property type="match status" value="1"/>
</dbReference>
<dbReference type="PROSITE" id="PS50975">
    <property type="entry name" value="ATP_GRASP"/>
    <property type="match status" value="1"/>
</dbReference>
<keyword evidence="6 11" id="KW-0067">ATP-binding</keyword>
<keyword evidence="4 11" id="KW-0547">Nucleotide-binding</keyword>
<protein>
    <recommendedName>
        <fullName evidence="2 10">Phosphoribosylamine--glycine ligase</fullName>
        <ecNumber evidence="2 10">6.3.4.13</ecNumber>
    </recommendedName>
    <alternativeName>
        <fullName evidence="10">GARS</fullName>
    </alternativeName>
    <alternativeName>
        <fullName evidence="8 10">Glycinamide ribonucleotide synthetase</fullName>
    </alternativeName>
    <alternativeName>
        <fullName evidence="9 10">Phosphoribosylglycinamide synthetase</fullName>
    </alternativeName>
</protein>
<comment type="pathway">
    <text evidence="1 10">Purine metabolism; IMP biosynthesis via de novo pathway; N(1)-(5-phospho-D-ribosyl)glycinamide from 5-phospho-alpha-D-ribose 1-diphosphate: step 2/2.</text>
</comment>
<dbReference type="Gene3D" id="3.30.470.20">
    <property type="entry name" value="ATP-grasp fold, B domain"/>
    <property type="match status" value="1"/>
</dbReference>
<reference evidence="14" key="1">
    <citation type="submission" date="2017-02" db="EMBL/GenBank/DDBJ databases">
        <authorList>
            <person name="Varghese N."/>
            <person name="Submissions S."/>
        </authorList>
    </citation>
    <scope>NUCLEOTIDE SEQUENCE [LARGE SCALE GENOMIC DNA]</scope>
    <source>
        <strain evidence="14">DSM 23546</strain>
    </source>
</reference>
<dbReference type="EC" id="6.3.4.13" evidence="2 10"/>
<dbReference type="InterPro" id="IPR011054">
    <property type="entry name" value="Rudment_hybrid_motif"/>
</dbReference>
<evidence type="ECO:0000256" key="3">
    <source>
        <dbReference type="ARBA" id="ARBA00022598"/>
    </source>
</evidence>
<keyword evidence="5 10" id="KW-0658">Purine biosynthesis</keyword>
<dbReference type="OrthoDB" id="9807240at2"/>
<keyword evidence="3 10" id="KW-0436">Ligase</keyword>
<dbReference type="UniPathway" id="UPA00074">
    <property type="reaction ID" value="UER00125"/>
</dbReference>
<dbReference type="InterPro" id="IPR016185">
    <property type="entry name" value="PreATP-grasp_dom_sf"/>
</dbReference>
<organism evidence="13 14">
    <name type="scientific">Maribacter arcticus</name>
    <dbReference type="NCBI Taxonomy" id="561365"/>
    <lineage>
        <taxon>Bacteria</taxon>
        <taxon>Pseudomonadati</taxon>
        <taxon>Bacteroidota</taxon>
        <taxon>Flavobacteriia</taxon>
        <taxon>Flavobacteriales</taxon>
        <taxon>Flavobacteriaceae</taxon>
        <taxon>Maribacter</taxon>
    </lineage>
</organism>
<dbReference type="SMART" id="SM01209">
    <property type="entry name" value="GARS_A"/>
    <property type="match status" value="1"/>
</dbReference>
<dbReference type="SUPFAM" id="SSF56059">
    <property type="entry name" value="Glutathione synthetase ATP-binding domain-like"/>
    <property type="match status" value="1"/>
</dbReference>
<dbReference type="InterPro" id="IPR020560">
    <property type="entry name" value="PRibGlycinamide_synth_C-dom"/>
</dbReference>
<evidence type="ECO:0000256" key="6">
    <source>
        <dbReference type="ARBA" id="ARBA00022840"/>
    </source>
</evidence>
<dbReference type="InterPro" id="IPR011761">
    <property type="entry name" value="ATP-grasp"/>
</dbReference>
<evidence type="ECO:0000256" key="11">
    <source>
        <dbReference type="PROSITE-ProRule" id="PRU00409"/>
    </source>
</evidence>
<dbReference type="Pfam" id="PF02843">
    <property type="entry name" value="GARS_C"/>
    <property type="match status" value="1"/>
</dbReference>
<dbReference type="Pfam" id="PF02844">
    <property type="entry name" value="GARS_N"/>
    <property type="match status" value="1"/>
</dbReference>
<name>A0A1T5BVH6_9FLAO</name>
<proteinExistence type="inferred from homology"/>
<gene>
    <name evidence="10" type="primary">purD</name>
    <name evidence="13" type="ORF">SAMN05660866_01829</name>
</gene>
<dbReference type="PANTHER" id="PTHR43472:SF1">
    <property type="entry name" value="PHOSPHORIBOSYLAMINE--GLYCINE LIGASE, CHLOROPLASTIC"/>
    <property type="match status" value="1"/>
</dbReference>
<evidence type="ECO:0000256" key="10">
    <source>
        <dbReference type="HAMAP-Rule" id="MF_00138"/>
    </source>
</evidence>
<evidence type="ECO:0000256" key="2">
    <source>
        <dbReference type="ARBA" id="ARBA00013255"/>
    </source>
</evidence>
<feature type="domain" description="ATP-grasp" evidence="12">
    <location>
        <begin position="111"/>
        <end position="319"/>
    </location>
</feature>
<evidence type="ECO:0000256" key="1">
    <source>
        <dbReference type="ARBA" id="ARBA00005174"/>
    </source>
</evidence>
<evidence type="ECO:0000256" key="8">
    <source>
        <dbReference type="ARBA" id="ARBA00042242"/>
    </source>
</evidence>
<dbReference type="Gene3D" id="3.40.50.20">
    <property type="match status" value="1"/>
</dbReference>
<evidence type="ECO:0000256" key="4">
    <source>
        <dbReference type="ARBA" id="ARBA00022741"/>
    </source>
</evidence>
<dbReference type="Proteomes" id="UP000190339">
    <property type="component" value="Unassembled WGS sequence"/>
</dbReference>
<dbReference type="InterPro" id="IPR000115">
    <property type="entry name" value="PRibGlycinamide_synth"/>
</dbReference>
<dbReference type="GO" id="GO:0006189">
    <property type="term" value="P:'de novo' IMP biosynthetic process"/>
    <property type="evidence" value="ECO:0007669"/>
    <property type="project" value="UniProtKB-UniRule"/>
</dbReference>
<evidence type="ECO:0000256" key="7">
    <source>
        <dbReference type="ARBA" id="ARBA00038345"/>
    </source>
</evidence>
<dbReference type="InterPro" id="IPR037123">
    <property type="entry name" value="PRibGlycinamide_synth_C_sf"/>
</dbReference>
<dbReference type="PANTHER" id="PTHR43472">
    <property type="entry name" value="PHOSPHORIBOSYLAMINE--GLYCINE LIGASE"/>
    <property type="match status" value="1"/>
</dbReference>
<evidence type="ECO:0000259" key="12">
    <source>
        <dbReference type="PROSITE" id="PS50975"/>
    </source>
</evidence>
<keyword evidence="14" id="KW-1185">Reference proteome</keyword>
<dbReference type="AlphaFoldDB" id="A0A1T5BVH6"/>
<dbReference type="SUPFAM" id="SSF51246">
    <property type="entry name" value="Rudiment single hybrid motif"/>
    <property type="match status" value="1"/>
</dbReference>
<dbReference type="GO" id="GO:0005524">
    <property type="term" value="F:ATP binding"/>
    <property type="evidence" value="ECO:0007669"/>
    <property type="project" value="UniProtKB-UniRule"/>
</dbReference>
<dbReference type="STRING" id="561365.SAMN05660866_01829"/>
<comment type="similarity">
    <text evidence="7 10">Belongs to the GARS family.</text>
</comment>
<dbReference type="InterPro" id="IPR020562">
    <property type="entry name" value="PRibGlycinamide_synth_N"/>
</dbReference>
<dbReference type="EMBL" id="FUYL01000005">
    <property type="protein sequence ID" value="SKB51114.1"/>
    <property type="molecule type" value="Genomic_DNA"/>
</dbReference>
<dbReference type="GO" id="GO:0004637">
    <property type="term" value="F:phosphoribosylamine-glycine ligase activity"/>
    <property type="evidence" value="ECO:0007669"/>
    <property type="project" value="UniProtKB-UniRule"/>
</dbReference>